<dbReference type="PROSITE" id="PS00198">
    <property type="entry name" value="4FE4S_FER_1"/>
    <property type="match status" value="2"/>
</dbReference>
<proteinExistence type="predicted"/>
<feature type="domain" description="4Fe-4S ferredoxin-type" evidence="4">
    <location>
        <begin position="143"/>
        <end position="173"/>
    </location>
</feature>
<dbReference type="Pfam" id="PF02906">
    <property type="entry name" value="Fe_hyd_lg_C"/>
    <property type="match status" value="1"/>
</dbReference>
<dbReference type="GO" id="GO:0046872">
    <property type="term" value="F:metal ion binding"/>
    <property type="evidence" value="ECO:0007669"/>
    <property type="project" value="UniProtKB-KW"/>
</dbReference>
<dbReference type="Proteomes" id="UP000186758">
    <property type="component" value="Unassembled WGS sequence"/>
</dbReference>
<keyword evidence="3" id="KW-0411">Iron-sulfur</keyword>
<keyword evidence="1" id="KW-0479">Metal-binding</keyword>
<dbReference type="NCBIfam" id="TIGR04105">
    <property type="entry name" value="FeFe_hydrog_B1"/>
    <property type="match status" value="1"/>
</dbReference>
<evidence type="ECO:0000313" key="6">
    <source>
        <dbReference type="Proteomes" id="UP000186758"/>
    </source>
</evidence>
<dbReference type="InterPro" id="IPR027631">
    <property type="entry name" value="Mono_FeFe_hydrog"/>
</dbReference>
<dbReference type="InterPro" id="IPR017896">
    <property type="entry name" value="4Fe4S_Fe-S-bd"/>
</dbReference>
<dbReference type="InterPro" id="IPR050340">
    <property type="entry name" value="Cytosolic_Fe-S_CAF"/>
</dbReference>
<dbReference type="PROSITE" id="PS51379">
    <property type="entry name" value="4FE4S_FER_2"/>
    <property type="match status" value="3"/>
</dbReference>
<dbReference type="InterPro" id="IPR009016">
    <property type="entry name" value="Fe_hydrogenase"/>
</dbReference>
<feature type="domain" description="4Fe-4S ferredoxin-type" evidence="4">
    <location>
        <begin position="189"/>
        <end position="218"/>
    </location>
</feature>
<sequence length="505" mass="54801">MRGIYNSVTDIRRKVFAAIARMAYEDETDYAKRIEEIPYEILPGTKAKYRNSIFLERAIIGERLRLGIGLPLREMSEFGALSDGIEESTIAEKYYDDPLINIIKFACNACPEKEVIVTNQCQGCLSHQCTEVCPKDAVHIVNGRSFIDQDKCIKCGRCMDACPYHAIVKMERPCAASCGMNAISSDGDGKAQIDYDRCVSCGQCLVNCPFGAIVDKGQIFQTIYAMKQGQDVIACIAPAFVGQFGPTVTPEKVKTALLDLGFADVVEVAIGADLCTIEEAEDFIKKVPEQQPFMATSCCPAWSVMAKKDFPQYASYISMAMTPMVLTARMVKKDHPNAKIAFIGPCAAKKLEASRKSVRSDVDFVLTFEEVMGMLVGKGVDLGALQPAEEKLEAGTNAGRGFAVSGGVAKAVKSLIEKEHPGTTVKVQAAEGLKNCRTMLMMAKAGRLNGYLLEGMACPGGCVAGAGTLQPITKSSALVKKYATENPMTNSDESAYANRLEELYE</sequence>
<feature type="domain" description="4Fe-4S ferredoxin-type" evidence="4">
    <location>
        <begin position="112"/>
        <end position="142"/>
    </location>
</feature>
<dbReference type="PANTHER" id="PTHR11615">
    <property type="entry name" value="NITRATE, FORMATE, IRON DEHYDROGENASE"/>
    <property type="match status" value="1"/>
</dbReference>
<evidence type="ECO:0000256" key="1">
    <source>
        <dbReference type="ARBA" id="ARBA00022723"/>
    </source>
</evidence>
<dbReference type="Pfam" id="PF12838">
    <property type="entry name" value="Fer4_7"/>
    <property type="match status" value="1"/>
</dbReference>
<evidence type="ECO:0000256" key="3">
    <source>
        <dbReference type="ARBA" id="ARBA00023014"/>
    </source>
</evidence>
<keyword evidence="2" id="KW-0408">Iron</keyword>
<evidence type="ECO:0000259" key="4">
    <source>
        <dbReference type="PROSITE" id="PS51379"/>
    </source>
</evidence>
<accession>A0A1Q9YNG1</accession>
<dbReference type="InterPro" id="IPR017900">
    <property type="entry name" value="4Fe4S_Fe_S_CS"/>
</dbReference>
<dbReference type="InterPro" id="IPR004108">
    <property type="entry name" value="Fe_hydrogenase_lsu_C"/>
</dbReference>
<protein>
    <submittedName>
        <fullName evidence="5">Iron hydrogenase</fullName>
    </submittedName>
</protein>
<dbReference type="SUPFAM" id="SSF53920">
    <property type="entry name" value="Fe-only hydrogenase"/>
    <property type="match status" value="1"/>
</dbReference>
<gene>
    <name evidence="5" type="ORF">BO223_00750</name>
</gene>
<name>A0A1Q9YNG1_9FIRM</name>
<dbReference type="EMBL" id="MPJZ01000005">
    <property type="protein sequence ID" value="OLU47365.1"/>
    <property type="molecule type" value="Genomic_DNA"/>
</dbReference>
<organism evidence="5 6">
    <name type="scientific">Faecalibaculum rodentium</name>
    <dbReference type="NCBI Taxonomy" id="1702221"/>
    <lineage>
        <taxon>Bacteria</taxon>
        <taxon>Bacillati</taxon>
        <taxon>Bacillota</taxon>
        <taxon>Erysipelotrichia</taxon>
        <taxon>Erysipelotrichales</taxon>
        <taxon>Erysipelotrichaceae</taxon>
        <taxon>Faecalibaculum</taxon>
    </lineage>
</organism>
<comment type="caution">
    <text evidence="5">The sequence shown here is derived from an EMBL/GenBank/DDBJ whole genome shotgun (WGS) entry which is preliminary data.</text>
</comment>
<dbReference type="Gene3D" id="3.30.70.20">
    <property type="match status" value="2"/>
</dbReference>
<reference evidence="5 6" key="1">
    <citation type="submission" date="2016-11" db="EMBL/GenBank/DDBJ databases">
        <title>Description of two novel members of the family Erysipelotrichaceae: Ileibacterium lipovorans gen. nov., sp. nov. and Dubosiella newyorkensis, gen. nov., sp. nov.</title>
        <authorList>
            <person name="Cox L.M."/>
            <person name="Sohn J."/>
            <person name="Tyrrell K.L."/>
            <person name="Citron D.M."/>
            <person name="Lawson P.A."/>
            <person name="Patel N.B."/>
            <person name="Iizumi T."/>
            <person name="Perez-Perez G.I."/>
            <person name="Goldstein E.J."/>
            <person name="Blaser M.J."/>
        </authorList>
    </citation>
    <scope>NUCLEOTIDE SEQUENCE [LARGE SCALE GENOMIC DNA]</scope>
    <source>
        <strain evidence="5 6">NYU-BL-K8</strain>
    </source>
</reference>
<dbReference type="SUPFAM" id="SSF54862">
    <property type="entry name" value="4Fe-4S ferredoxins"/>
    <property type="match status" value="1"/>
</dbReference>
<dbReference type="AlphaFoldDB" id="A0A1Q9YNG1"/>
<dbReference type="Gene3D" id="3.40.950.10">
    <property type="entry name" value="Fe-only Hydrogenase (Larger Subunit), Chain L, domain 3"/>
    <property type="match status" value="1"/>
</dbReference>
<evidence type="ECO:0000256" key="2">
    <source>
        <dbReference type="ARBA" id="ARBA00023004"/>
    </source>
</evidence>
<dbReference type="GO" id="GO:0051536">
    <property type="term" value="F:iron-sulfur cluster binding"/>
    <property type="evidence" value="ECO:0007669"/>
    <property type="project" value="UniProtKB-KW"/>
</dbReference>
<evidence type="ECO:0000313" key="5">
    <source>
        <dbReference type="EMBL" id="OLU47365.1"/>
    </source>
</evidence>
<dbReference type="RefSeq" id="WP_075884536.1">
    <property type="nucleotide sequence ID" value="NZ_MPJZ01000005.1"/>
</dbReference>